<reference evidence="3 4" key="1">
    <citation type="submission" date="2016-10" db="EMBL/GenBank/DDBJ databases">
        <authorList>
            <person name="de Groot N.N."/>
        </authorList>
    </citation>
    <scope>NUCLEOTIDE SEQUENCE [LARGE SCALE GENOMIC DNA]</scope>
    <source>
        <strain evidence="3 4">CPCC 202699</strain>
    </source>
</reference>
<feature type="region of interest" description="Disordered" evidence="1">
    <location>
        <begin position="258"/>
        <end position="277"/>
    </location>
</feature>
<keyword evidence="2" id="KW-0472">Membrane</keyword>
<protein>
    <submittedName>
        <fullName evidence="3">Uncharacterized protein</fullName>
    </submittedName>
</protein>
<dbReference type="EMBL" id="FNON01000006">
    <property type="protein sequence ID" value="SDY62527.1"/>
    <property type="molecule type" value="Genomic_DNA"/>
</dbReference>
<feature type="transmembrane region" description="Helical" evidence="2">
    <location>
        <begin position="93"/>
        <end position="111"/>
    </location>
</feature>
<evidence type="ECO:0000313" key="3">
    <source>
        <dbReference type="EMBL" id="SDY62527.1"/>
    </source>
</evidence>
<dbReference type="OrthoDB" id="5181787at2"/>
<dbReference type="AlphaFoldDB" id="A0A1H3LD70"/>
<evidence type="ECO:0000256" key="1">
    <source>
        <dbReference type="SAM" id="MobiDB-lite"/>
    </source>
</evidence>
<feature type="compositionally biased region" description="Low complexity" evidence="1">
    <location>
        <begin position="15"/>
        <end position="24"/>
    </location>
</feature>
<gene>
    <name evidence="3" type="ORF">SAMN05421504_106169</name>
</gene>
<sequence length="277" mass="30024">MAEQRGDDQPGQELQPSTPSSPQPLDEEQLRQFQQFQQFQDYLKFTEAQRQGGGVVPAQPQPSWQQGPPGELVPAPPRKMKAPKWATWLGKKVLAWVIAILLLGIAATWAYNHFFPNDDGKTSAEVAAEGGGTYKTNQILTTASPYESVRRVYSGIAQHGPGKKSMVDYVCGLFDERTQQQFANDLGFPDCARAVEGLHAELQPGKADSYAESISQRSGWKPEPSIPVSSCAYSISGGPALGDFMVSQVQKGQWLITGHTPGPKVCPAPAPTTSPTN</sequence>
<keyword evidence="2" id="KW-0812">Transmembrane</keyword>
<feature type="region of interest" description="Disordered" evidence="1">
    <location>
        <begin position="1"/>
        <end position="31"/>
    </location>
</feature>
<organism evidence="3 4">
    <name type="scientific">Amycolatopsis xylanica</name>
    <dbReference type="NCBI Taxonomy" id="589385"/>
    <lineage>
        <taxon>Bacteria</taxon>
        <taxon>Bacillati</taxon>
        <taxon>Actinomycetota</taxon>
        <taxon>Actinomycetes</taxon>
        <taxon>Pseudonocardiales</taxon>
        <taxon>Pseudonocardiaceae</taxon>
        <taxon>Amycolatopsis</taxon>
    </lineage>
</organism>
<dbReference type="Proteomes" id="UP000199515">
    <property type="component" value="Unassembled WGS sequence"/>
</dbReference>
<proteinExistence type="predicted"/>
<evidence type="ECO:0000313" key="4">
    <source>
        <dbReference type="Proteomes" id="UP000199515"/>
    </source>
</evidence>
<evidence type="ECO:0000256" key="2">
    <source>
        <dbReference type="SAM" id="Phobius"/>
    </source>
</evidence>
<feature type="region of interest" description="Disordered" evidence="1">
    <location>
        <begin position="50"/>
        <end position="69"/>
    </location>
</feature>
<dbReference type="RefSeq" id="WP_091293554.1">
    <property type="nucleotide sequence ID" value="NZ_FNON01000006.1"/>
</dbReference>
<dbReference type="STRING" id="589385.SAMN05421504_106169"/>
<name>A0A1H3LD70_9PSEU</name>
<keyword evidence="2" id="KW-1133">Transmembrane helix</keyword>
<feature type="compositionally biased region" description="Low complexity" evidence="1">
    <location>
        <begin position="57"/>
        <end position="69"/>
    </location>
</feature>
<feature type="compositionally biased region" description="Pro residues" evidence="1">
    <location>
        <begin position="264"/>
        <end position="277"/>
    </location>
</feature>
<keyword evidence="4" id="KW-1185">Reference proteome</keyword>
<accession>A0A1H3LD70</accession>